<dbReference type="EMBL" id="LDAU01000120">
    <property type="protein sequence ID" value="KRX04171.1"/>
    <property type="molecule type" value="Genomic_DNA"/>
</dbReference>
<feature type="domain" description="Serine aminopeptidase S33" evidence="1">
    <location>
        <begin position="27"/>
        <end position="240"/>
    </location>
</feature>
<evidence type="ECO:0000313" key="2">
    <source>
        <dbReference type="EMBL" id="KRX04171.1"/>
    </source>
</evidence>
<gene>
    <name evidence="2" type="ORF">PPERSA_11295</name>
</gene>
<dbReference type="SUPFAM" id="SSF53474">
    <property type="entry name" value="alpha/beta-Hydrolases"/>
    <property type="match status" value="1"/>
</dbReference>
<dbReference type="Proteomes" id="UP000054937">
    <property type="component" value="Unassembled WGS sequence"/>
</dbReference>
<name>A0A0V0QPI3_PSEPJ</name>
<proteinExistence type="predicted"/>
<dbReference type="InterPro" id="IPR029058">
    <property type="entry name" value="AB_hydrolase_fold"/>
</dbReference>
<dbReference type="InterPro" id="IPR050266">
    <property type="entry name" value="AB_hydrolase_sf"/>
</dbReference>
<dbReference type="Pfam" id="PF12146">
    <property type="entry name" value="Hydrolase_4"/>
    <property type="match status" value="1"/>
</dbReference>
<accession>A0A0V0QPI3</accession>
<dbReference type="AlphaFoldDB" id="A0A0V0QPI3"/>
<organism evidence="2 3">
    <name type="scientific">Pseudocohnilembus persalinus</name>
    <name type="common">Ciliate</name>
    <dbReference type="NCBI Taxonomy" id="266149"/>
    <lineage>
        <taxon>Eukaryota</taxon>
        <taxon>Sar</taxon>
        <taxon>Alveolata</taxon>
        <taxon>Ciliophora</taxon>
        <taxon>Intramacronucleata</taxon>
        <taxon>Oligohymenophorea</taxon>
        <taxon>Scuticociliatia</taxon>
        <taxon>Philasterida</taxon>
        <taxon>Pseudocohnilembidae</taxon>
        <taxon>Pseudocohnilembus</taxon>
    </lineage>
</organism>
<evidence type="ECO:0000313" key="3">
    <source>
        <dbReference type="Proteomes" id="UP000054937"/>
    </source>
</evidence>
<dbReference type="Gene3D" id="3.40.50.1820">
    <property type="entry name" value="alpha/beta hydrolase"/>
    <property type="match status" value="1"/>
</dbReference>
<reference evidence="2 3" key="1">
    <citation type="journal article" date="2015" name="Sci. Rep.">
        <title>Genome of the facultative scuticociliatosis pathogen Pseudocohnilembus persalinus provides insight into its virulence through horizontal gene transfer.</title>
        <authorList>
            <person name="Xiong J."/>
            <person name="Wang G."/>
            <person name="Cheng J."/>
            <person name="Tian M."/>
            <person name="Pan X."/>
            <person name="Warren A."/>
            <person name="Jiang C."/>
            <person name="Yuan D."/>
            <person name="Miao W."/>
        </authorList>
    </citation>
    <scope>NUCLEOTIDE SEQUENCE [LARGE SCALE GENOMIC DNA]</scope>
    <source>
        <strain evidence="2">36N120E</strain>
    </source>
</reference>
<comment type="caution">
    <text evidence="2">The sequence shown here is derived from an EMBL/GenBank/DDBJ whole genome shotgun (WGS) entry which is preliminary data.</text>
</comment>
<sequence>MNLPFGTIAYKEFEPKETNKDLEQSQQPIIVYFHDVLGSVSQFKDFPQQLSNSTGLKSMVFDRLGFGQSEELDFYSKDKEWRKKYLKMYAWDHTPQILDEYSKYILKNEDQKYIIYGHSDGATIALLFAALQGGIEKSVGLITEAPHAYVDEQTTKGLQEARQKFKENNWIEKLKKYQGDRAQMLFDYWLDTWLDNEYAASWNIIQDIRGKIKVPHLITHGDKDNFATIDQIKEIRDSNEQSIVSIVEDCGHFPHKEKNEKMIELYSSFIKDEILSKIKRDAL</sequence>
<dbReference type="PANTHER" id="PTHR43798:SF33">
    <property type="entry name" value="HYDROLASE, PUTATIVE (AFU_ORTHOLOGUE AFUA_2G14860)-RELATED"/>
    <property type="match status" value="1"/>
</dbReference>
<dbReference type="InterPro" id="IPR022742">
    <property type="entry name" value="Hydrolase_4"/>
</dbReference>
<evidence type="ECO:0000259" key="1">
    <source>
        <dbReference type="Pfam" id="PF12146"/>
    </source>
</evidence>
<dbReference type="GO" id="GO:0016020">
    <property type="term" value="C:membrane"/>
    <property type="evidence" value="ECO:0007669"/>
    <property type="project" value="TreeGrafter"/>
</dbReference>
<protein>
    <recommendedName>
        <fullName evidence="1">Serine aminopeptidase S33 domain-containing protein</fullName>
    </recommendedName>
</protein>
<dbReference type="InParanoid" id="A0A0V0QPI3"/>
<dbReference type="OrthoDB" id="10249433at2759"/>
<keyword evidence="3" id="KW-1185">Reference proteome</keyword>
<dbReference type="PANTHER" id="PTHR43798">
    <property type="entry name" value="MONOACYLGLYCEROL LIPASE"/>
    <property type="match status" value="1"/>
</dbReference>